<evidence type="ECO:0000256" key="4">
    <source>
        <dbReference type="ARBA" id="ARBA00029447"/>
    </source>
</evidence>
<dbReference type="PANTHER" id="PTHR32089:SF112">
    <property type="entry name" value="LYSOZYME-LIKE PROTEIN-RELATED"/>
    <property type="match status" value="1"/>
</dbReference>
<dbReference type="GO" id="GO:0005886">
    <property type="term" value="C:plasma membrane"/>
    <property type="evidence" value="ECO:0007669"/>
    <property type="project" value="UniProtKB-SubCell"/>
</dbReference>
<dbReference type="SMART" id="SM00304">
    <property type="entry name" value="HAMP"/>
    <property type="match status" value="1"/>
</dbReference>
<keyword evidence="7" id="KW-0472">Membrane</keyword>
<dbReference type="PRINTS" id="PR00260">
    <property type="entry name" value="CHEMTRNSDUCR"/>
</dbReference>
<feature type="coiled-coil region" evidence="6">
    <location>
        <begin position="84"/>
        <end position="111"/>
    </location>
</feature>
<evidence type="ECO:0008006" key="13">
    <source>
        <dbReference type="Google" id="ProtNLM"/>
    </source>
</evidence>
<dbReference type="InterPro" id="IPR004090">
    <property type="entry name" value="Chemotax_Me-accpt_rcpt"/>
</dbReference>
<name>A0A367V4D3_9PROT</name>
<dbReference type="Pfam" id="PF00672">
    <property type="entry name" value="HAMP"/>
    <property type="match status" value="1"/>
</dbReference>
<evidence type="ECO:0000259" key="8">
    <source>
        <dbReference type="PROSITE" id="PS50111"/>
    </source>
</evidence>
<dbReference type="EMBL" id="JPWB01000009">
    <property type="protein sequence ID" value="RCK19879.1"/>
    <property type="molecule type" value="Genomic_DNA"/>
</dbReference>
<evidence type="ECO:0000256" key="3">
    <source>
        <dbReference type="ARBA" id="ARBA00023224"/>
    </source>
</evidence>
<dbReference type="PROSITE" id="PS50192">
    <property type="entry name" value="T_SNARE"/>
    <property type="match status" value="1"/>
</dbReference>
<dbReference type="Proteomes" id="UP000253061">
    <property type="component" value="Unassembled WGS sequence"/>
</dbReference>
<dbReference type="InterPro" id="IPR000727">
    <property type="entry name" value="T_SNARE_dom"/>
</dbReference>
<keyword evidence="2" id="KW-1003">Cell membrane</keyword>
<comment type="caution">
    <text evidence="11">The sequence shown here is derived from an EMBL/GenBank/DDBJ whole genome shotgun (WGS) entry which is preliminary data.</text>
</comment>
<gene>
    <name evidence="11" type="ORF">TH6_17885</name>
</gene>
<feature type="coiled-coil region" evidence="6">
    <location>
        <begin position="268"/>
        <end position="332"/>
    </location>
</feature>
<protein>
    <recommendedName>
        <fullName evidence="13">Chemotaxis protein</fullName>
    </recommendedName>
</protein>
<dbReference type="SMART" id="SM00283">
    <property type="entry name" value="MA"/>
    <property type="match status" value="1"/>
</dbReference>
<evidence type="ECO:0000259" key="10">
    <source>
        <dbReference type="PROSITE" id="PS50885"/>
    </source>
</evidence>
<dbReference type="RefSeq" id="WP_062956113.1">
    <property type="nucleotide sequence ID" value="NZ_JPWB01000009.1"/>
</dbReference>
<feature type="domain" description="HAMP" evidence="10">
    <location>
        <begin position="217"/>
        <end position="270"/>
    </location>
</feature>
<dbReference type="PROSITE" id="PS50885">
    <property type="entry name" value="HAMP"/>
    <property type="match status" value="1"/>
</dbReference>
<dbReference type="CDD" id="cd06225">
    <property type="entry name" value="HAMP"/>
    <property type="match status" value="1"/>
</dbReference>
<feature type="transmembrane region" description="Helical" evidence="7">
    <location>
        <begin position="195"/>
        <end position="214"/>
    </location>
</feature>
<dbReference type="PROSITE" id="PS50111">
    <property type="entry name" value="CHEMOTAXIS_TRANSDUC_2"/>
    <property type="match status" value="1"/>
</dbReference>
<evidence type="ECO:0000256" key="7">
    <source>
        <dbReference type="SAM" id="Phobius"/>
    </source>
</evidence>
<evidence type="ECO:0000256" key="1">
    <source>
        <dbReference type="ARBA" id="ARBA00004429"/>
    </source>
</evidence>
<feature type="domain" description="T-SNARE coiled-coil homology" evidence="9">
    <location>
        <begin position="463"/>
        <end position="525"/>
    </location>
</feature>
<dbReference type="SUPFAM" id="SSF58104">
    <property type="entry name" value="Methyl-accepting chemotaxis protein (MCP) signaling domain"/>
    <property type="match status" value="1"/>
</dbReference>
<evidence type="ECO:0000256" key="6">
    <source>
        <dbReference type="SAM" id="Coils"/>
    </source>
</evidence>
<keyword evidence="6" id="KW-0175">Coiled coil</keyword>
<dbReference type="Pfam" id="PF00015">
    <property type="entry name" value="MCPsignal"/>
    <property type="match status" value="1"/>
</dbReference>
<organism evidence="11 12">
    <name type="scientific">Thalassospira profundimaris</name>
    <dbReference type="NCBI Taxonomy" id="502049"/>
    <lineage>
        <taxon>Bacteria</taxon>
        <taxon>Pseudomonadati</taxon>
        <taxon>Pseudomonadota</taxon>
        <taxon>Alphaproteobacteria</taxon>
        <taxon>Rhodospirillales</taxon>
        <taxon>Thalassospiraceae</taxon>
        <taxon>Thalassospira</taxon>
    </lineage>
</organism>
<comment type="subcellular location">
    <subcellularLocation>
        <location evidence="1">Cell inner membrane</location>
        <topology evidence="1">Multi-pass membrane protein</topology>
    </subcellularLocation>
</comment>
<reference evidence="11 12" key="1">
    <citation type="submission" date="2014-07" db="EMBL/GenBank/DDBJ databases">
        <title>Draft genome sequence of Thalassospira profundimaris R8-17.</title>
        <authorList>
            <person name="Lai Q."/>
            <person name="Shao Z."/>
        </authorList>
    </citation>
    <scope>NUCLEOTIDE SEQUENCE [LARGE SCALE GENOMIC DNA]</scope>
    <source>
        <strain evidence="11 12">R8-17</strain>
    </source>
</reference>
<dbReference type="GO" id="GO:0004888">
    <property type="term" value="F:transmembrane signaling receptor activity"/>
    <property type="evidence" value="ECO:0007669"/>
    <property type="project" value="InterPro"/>
</dbReference>
<feature type="transmembrane region" description="Helical" evidence="7">
    <location>
        <begin position="12"/>
        <end position="34"/>
    </location>
</feature>
<keyword evidence="7" id="KW-1133">Transmembrane helix</keyword>
<evidence type="ECO:0000313" key="11">
    <source>
        <dbReference type="EMBL" id="RCK19879.1"/>
    </source>
</evidence>
<dbReference type="Gene3D" id="1.10.287.950">
    <property type="entry name" value="Methyl-accepting chemotaxis protein"/>
    <property type="match status" value="1"/>
</dbReference>
<dbReference type="GO" id="GO:0006935">
    <property type="term" value="P:chemotaxis"/>
    <property type="evidence" value="ECO:0007669"/>
    <property type="project" value="InterPro"/>
</dbReference>
<evidence type="ECO:0000259" key="9">
    <source>
        <dbReference type="PROSITE" id="PS50192"/>
    </source>
</evidence>
<comment type="similarity">
    <text evidence="4">Belongs to the methyl-accepting chemotaxis (MCP) protein family.</text>
</comment>
<dbReference type="PANTHER" id="PTHR32089">
    <property type="entry name" value="METHYL-ACCEPTING CHEMOTAXIS PROTEIN MCPB"/>
    <property type="match status" value="1"/>
</dbReference>
<keyword evidence="3 5" id="KW-0807">Transducer</keyword>
<keyword evidence="2" id="KW-0997">Cell inner membrane</keyword>
<proteinExistence type="inferred from homology"/>
<accession>A0A367V4D3</accession>
<dbReference type="AlphaFoldDB" id="A0A367V4D3"/>
<dbReference type="Gene3D" id="6.10.340.10">
    <property type="match status" value="1"/>
</dbReference>
<keyword evidence="7" id="KW-0812">Transmembrane</keyword>
<feature type="domain" description="Methyl-accepting transducer" evidence="8">
    <location>
        <begin position="311"/>
        <end position="547"/>
    </location>
</feature>
<sequence length="567" mass="61120">MNLGQFRISTKVITVIAVLAVCLGVNTTAGIWGLDRLFDVSERSQTAAEEASDGGHLLRVVTSLNRAEFRIAADPSPETVAEMRTVIDEERKQFRETIEKLKETAGEAQGRELDEIFARYESYRDQVTSTINVAAQGSGEDIGTLRENLVNLAQNHRVNAGELNDYIRDYLEIAENRMQMLEAESFAVFDATRRGMVIFAVVAIVIGFGMGMYISRQGIINPIRGIVSVLKQLADGHLEAKLYGVGRKDEIGDIAQTMQVFQKNMLRTRQLEEEAEEKERIAEERRIKQLNKMADDFENTVGSVVSIVSSASVQLEAAAETLTSTLDEANSQATTVASASNQASTNVETVAAACEQLASSIGEIGQQMQNATNITGSADENANQTRLTAEQMVVSVQKIGEVVTLIQDIASQTNLLALNATIEAARAGDAGKGFAVVASEVKNLATQTAKATEDITNHIEEVQTVTKTTARAIEDISSVIAEVRDTSITISAAVEQQDAATQEIARNVSQASEGTNEVTSAITQVTEAAHDGGQAASEVLTSARDLSRSADTLRVEVDKFVEAVRAA</sequence>
<dbReference type="InterPro" id="IPR003660">
    <property type="entry name" value="HAMP_dom"/>
</dbReference>
<evidence type="ECO:0000256" key="5">
    <source>
        <dbReference type="PROSITE-ProRule" id="PRU00284"/>
    </source>
</evidence>
<evidence type="ECO:0000313" key="12">
    <source>
        <dbReference type="Proteomes" id="UP000253061"/>
    </source>
</evidence>
<dbReference type="GO" id="GO:0007165">
    <property type="term" value="P:signal transduction"/>
    <property type="evidence" value="ECO:0007669"/>
    <property type="project" value="UniProtKB-KW"/>
</dbReference>
<evidence type="ECO:0000256" key="2">
    <source>
        <dbReference type="ARBA" id="ARBA00022519"/>
    </source>
</evidence>
<dbReference type="InterPro" id="IPR004089">
    <property type="entry name" value="MCPsignal_dom"/>
</dbReference>